<dbReference type="Gene3D" id="1.10.287.130">
    <property type="match status" value="1"/>
</dbReference>
<dbReference type="PANTHER" id="PTHR45339">
    <property type="entry name" value="HYBRID SIGNAL TRANSDUCTION HISTIDINE KINASE J"/>
    <property type="match status" value="1"/>
</dbReference>
<organism evidence="15 16">
    <name type="scientific">Ketobacter alkanivorans</name>
    <dbReference type="NCBI Taxonomy" id="1917421"/>
    <lineage>
        <taxon>Bacteria</taxon>
        <taxon>Pseudomonadati</taxon>
        <taxon>Pseudomonadota</taxon>
        <taxon>Gammaproteobacteria</taxon>
        <taxon>Pseudomonadales</taxon>
        <taxon>Ketobacteraceae</taxon>
        <taxon>Ketobacter</taxon>
    </lineage>
</organism>
<evidence type="ECO:0000256" key="2">
    <source>
        <dbReference type="ARBA" id="ARBA00012438"/>
    </source>
</evidence>
<dbReference type="Gene3D" id="3.30.565.10">
    <property type="entry name" value="Histidine kinase-like ATPase, C-terminal domain"/>
    <property type="match status" value="1"/>
</dbReference>
<feature type="modified residue" description="4-aspartylphosphate" evidence="11">
    <location>
        <position position="681"/>
    </location>
</feature>
<comment type="subunit">
    <text evidence="9">At low DSF concentrations, interacts with RpfF.</text>
</comment>
<dbReference type="InterPro" id="IPR011006">
    <property type="entry name" value="CheY-like_superfamily"/>
</dbReference>
<keyword evidence="16" id="KW-1185">Reference proteome</keyword>
<evidence type="ECO:0000256" key="7">
    <source>
        <dbReference type="ARBA" id="ARBA00022840"/>
    </source>
</evidence>
<dbReference type="Proteomes" id="UP000235116">
    <property type="component" value="Chromosome"/>
</dbReference>
<dbReference type="Pfam" id="PF00512">
    <property type="entry name" value="HisKA"/>
    <property type="match status" value="1"/>
</dbReference>
<evidence type="ECO:0000256" key="4">
    <source>
        <dbReference type="ARBA" id="ARBA00022679"/>
    </source>
</evidence>
<feature type="transmembrane region" description="Helical" evidence="12">
    <location>
        <begin position="174"/>
        <end position="191"/>
    </location>
</feature>
<dbReference type="SMART" id="SM00448">
    <property type="entry name" value="REC"/>
    <property type="match status" value="1"/>
</dbReference>
<keyword evidence="8" id="KW-0902">Two-component regulatory system</keyword>
<accession>A0A2K9LLP6</accession>
<dbReference type="InterPro" id="IPR036890">
    <property type="entry name" value="HATPase_C_sf"/>
</dbReference>
<name>A0A2K9LLP6_9GAMM</name>
<feature type="transmembrane region" description="Helical" evidence="12">
    <location>
        <begin position="66"/>
        <end position="84"/>
    </location>
</feature>
<dbReference type="CDD" id="cd17546">
    <property type="entry name" value="REC_hyHK_CKI1_RcsC-like"/>
    <property type="match status" value="1"/>
</dbReference>
<dbReference type="CDD" id="cd00082">
    <property type="entry name" value="HisKA"/>
    <property type="match status" value="1"/>
</dbReference>
<feature type="transmembrane region" description="Helical" evidence="12">
    <location>
        <begin position="96"/>
        <end position="114"/>
    </location>
</feature>
<dbReference type="PROSITE" id="PS50109">
    <property type="entry name" value="HIS_KIN"/>
    <property type="match status" value="1"/>
</dbReference>
<keyword evidence="3 11" id="KW-0597">Phosphoprotein</keyword>
<dbReference type="SMART" id="SM00387">
    <property type="entry name" value="HATPase_c"/>
    <property type="match status" value="1"/>
</dbReference>
<evidence type="ECO:0000256" key="10">
    <source>
        <dbReference type="ARBA" id="ARBA00068150"/>
    </source>
</evidence>
<dbReference type="SUPFAM" id="SSF47384">
    <property type="entry name" value="Homodimeric domain of signal transducing histidine kinase"/>
    <property type="match status" value="1"/>
</dbReference>
<evidence type="ECO:0000313" key="15">
    <source>
        <dbReference type="EMBL" id="AUM13183.1"/>
    </source>
</evidence>
<evidence type="ECO:0000256" key="1">
    <source>
        <dbReference type="ARBA" id="ARBA00000085"/>
    </source>
</evidence>
<evidence type="ECO:0000256" key="11">
    <source>
        <dbReference type="PROSITE-ProRule" id="PRU00169"/>
    </source>
</evidence>
<evidence type="ECO:0000256" key="3">
    <source>
        <dbReference type="ARBA" id="ARBA00022553"/>
    </source>
</evidence>
<dbReference type="PRINTS" id="PR00344">
    <property type="entry name" value="BCTRLSENSOR"/>
</dbReference>
<dbReference type="SUPFAM" id="SSF52172">
    <property type="entry name" value="CheY-like"/>
    <property type="match status" value="1"/>
</dbReference>
<evidence type="ECO:0000313" key="16">
    <source>
        <dbReference type="Proteomes" id="UP000235116"/>
    </source>
</evidence>
<dbReference type="CDD" id="cd16922">
    <property type="entry name" value="HATPase_EvgS-ArcB-TorS-like"/>
    <property type="match status" value="1"/>
</dbReference>
<comment type="catalytic activity">
    <reaction evidence="1">
        <text>ATP + protein L-histidine = ADP + protein N-phospho-L-histidine.</text>
        <dbReference type="EC" id="2.7.13.3"/>
    </reaction>
</comment>
<dbReference type="InterPro" id="IPR003594">
    <property type="entry name" value="HATPase_dom"/>
</dbReference>
<keyword evidence="12" id="KW-0472">Membrane</keyword>
<keyword evidence="4" id="KW-0808">Transferase</keyword>
<dbReference type="FunFam" id="1.10.287.130:FF:000002">
    <property type="entry name" value="Two-component osmosensing histidine kinase"/>
    <property type="match status" value="1"/>
</dbReference>
<evidence type="ECO:0000256" key="8">
    <source>
        <dbReference type="ARBA" id="ARBA00023012"/>
    </source>
</evidence>
<dbReference type="PROSITE" id="PS50110">
    <property type="entry name" value="RESPONSE_REGULATORY"/>
    <property type="match status" value="1"/>
</dbReference>
<dbReference type="Pfam" id="PF00072">
    <property type="entry name" value="Response_reg"/>
    <property type="match status" value="1"/>
</dbReference>
<dbReference type="InterPro" id="IPR004358">
    <property type="entry name" value="Sig_transdc_His_kin-like_C"/>
</dbReference>
<dbReference type="KEGG" id="kak:Kalk_12425"/>
<keyword evidence="6" id="KW-0418">Kinase</keyword>
<dbReference type="InterPro" id="IPR001789">
    <property type="entry name" value="Sig_transdc_resp-reg_receiver"/>
</dbReference>
<dbReference type="EC" id="2.7.13.3" evidence="2"/>
<dbReference type="InterPro" id="IPR036097">
    <property type="entry name" value="HisK_dim/P_sf"/>
</dbReference>
<dbReference type="InterPro" id="IPR005467">
    <property type="entry name" value="His_kinase_dom"/>
</dbReference>
<keyword evidence="12" id="KW-0812">Transmembrane</keyword>
<dbReference type="SUPFAM" id="SSF55874">
    <property type="entry name" value="ATPase domain of HSP90 chaperone/DNA topoisomerase II/histidine kinase"/>
    <property type="match status" value="1"/>
</dbReference>
<feature type="domain" description="Response regulatory" evidence="14">
    <location>
        <begin position="630"/>
        <end position="751"/>
    </location>
</feature>
<keyword evidence="5" id="KW-0547">Nucleotide-binding</keyword>
<dbReference type="PANTHER" id="PTHR45339:SF1">
    <property type="entry name" value="HYBRID SIGNAL TRANSDUCTION HISTIDINE KINASE J"/>
    <property type="match status" value="1"/>
</dbReference>
<evidence type="ECO:0000256" key="6">
    <source>
        <dbReference type="ARBA" id="ARBA00022777"/>
    </source>
</evidence>
<dbReference type="GO" id="GO:0000155">
    <property type="term" value="F:phosphorelay sensor kinase activity"/>
    <property type="evidence" value="ECO:0007669"/>
    <property type="project" value="InterPro"/>
</dbReference>
<keyword evidence="12" id="KW-1133">Transmembrane helix</keyword>
<gene>
    <name evidence="15" type="ORF">Kalk_12425</name>
</gene>
<dbReference type="EMBL" id="CP022684">
    <property type="protein sequence ID" value="AUM13183.1"/>
    <property type="molecule type" value="Genomic_DNA"/>
</dbReference>
<evidence type="ECO:0000256" key="9">
    <source>
        <dbReference type="ARBA" id="ARBA00064003"/>
    </source>
</evidence>
<dbReference type="AlphaFoldDB" id="A0A2K9LLP6"/>
<feature type="transmembrane region" description="Helical" evidence="12">
    <location>
        <begin position="126"/>
        <end position="145"/>
    </location>
</feature>
<proteinExistence type="predicted"/>
<sequence length="753" mass="84504">MYNPINHYGLQALRLSKKLQPEALQSCQSWMCNTMDWISKMINAARFSIGRESLAATFDEELHFHAGWVLVFSCAMSLAWLPYIPVDRVLHPEQPVIVWLRWCLVVISVAVLLLRRVPYLRQRNQYLMTLWACYAMTATGVITGLTSVDPTYVSGFVLVICLLPMVPLRIPLSISILVLGLAGFFGATYAMEVDLTQARVRYTLNDIIVASVIVLFFIFLMNTYRYRTWKSAKIIERESSRRVQQADLENQAKSRFIATMSHEIRTPMNGIIGMAEMLHTTRLDKEQKNFVDVISYSGKSLLNVINDILDYSKIEADRVTLEKVEFNFYSLCAEVATVFKSTAGKNSIEFVVCVDPNIPARIKADPSRLRQVILNLIGNAFKFTRVGRIELKVEKGKDTLDGGELEFIILDTGIGISQAQQATLFKPFQQADSSITREYGGSGLGLSIAKSLIELMGGTISVDSAPRQGSTFNFTMHYEAALPEPQSKHLLALKNVKILLVGRPSHYGMELTRHLQFSGVKVSTERTIVDGIERLYRYTDGFTMAVVDLDSNSDVDPLLIERLQETCGLLSLECMVLTSDEYPRYGFKVINKPVCAFQFTHILAQALGKTDESDRPPGDVKTEQVLADCSILVAEDNDINQKVIASMLDKLGARYTIAHNGRQACAEYASKHAQYDVVLMDCEMPVLDGEQATRRIREQEREQGWPRKPIIALTAHAMKEHIDSCVAAGMDDHIAKPVEMSILQEKILAAIKK</sequence>
<dbReference type="InterPro" id="IPR003661">
    <property type="entry name" value="HisK_dim/P_dom"/>
</dbReference>
<evidence type="ECO:0000259" key="14">
    <source>
        <dbReference type="PROSITE" id="PS50110"/>
    </source>
</evidence>
<feature type="transmembrane region" description="Helical" evidence="12">
    <location>
        <begin position="203"/>
        <end position="224"/>
    </location>
</feature>
<dbReference type="Pfam" id="PF02518">
    <property type="entry name" value="HATPase_c"/>
    <property type="match status" value="1"/>
</dbReference>
<dbReference type="GO" id="GO:0005524">
    <property type="term" value="F:ATP binding"/>
    <property type="evidence" value="ECO:0007669"/>
    <property type="project" value="UniProtKB-KW"/>
</dbReference>
<keyword evidence="7" id="KW-0067">ATP-binding</keyword>
<feature type="domain" description="Histidine kinase" evidence="13">
    <location>
        <begin position="259"/>
        <end position="480"/>
    </location>
</feature>
<reference evidence="16" key="1">
    <citation type="submission" date="2017-08" db="EMBL/GenBank/DDBJ databases">
        <title>Direct submision.</title>
        <authorList>
            <person name="Kim S.-J."/>
            <person name="Rhee S.-K."/>
        </authorList>
    </citation>
    <scope>NUCLEOTIDE SEQUENCE [LARGE SCALE GENOMIC DNA]</scope>
    <source>
        <strain evidence="16">GI5</strain>
    </source>
</reference>
<evidence type="ECO:0000256" key="5">
    <source>
        <dbReference type="ARBA" id="ARBA00022741"/>
    </source>
</evidence>
<dbReference type="Gene3D" id="3.40.50.2300">
    <property type="match status" value="1"/>
</dbReference>
<dbReference type="SMART" id="SM00388">
    <property type="entry name" value="HisKA"/>
    <property type="match status" value="1"/>
</dbReference>
<protein>
    <recommendedName>
        <fullName evidence="10">Sensory/regulatory protein RpfC</fullName>
        <ecNumber evidence="2">2.7.13.3</ecNumber>
    </recommendedName>
</protein>
<evidence type="ECO:0000256" key="12">
    <source>
        <dbReference type="SAM" id="Phobius"/>
    </source>
</evidence>
<evidence type="ECO:0000259" key="13">
    <source>
        <dbReference type="PROSITE" id="PS50109"/>
    </source>
</evidence>
<dbReference type="FunFam" id="3.30.565.10:FF:000010">
    <property type="entry name" value="Sensor histidine kinase RcsC"/>
    <property type="match status" value="1"/>
</dbReference>